<gene>
    <name evidence="2" type="ORF">JF68_03510</name>
</gene>
<evidence type="ECO:0000313" key="3">
    <source>
        <dbReference type="Proteomes" id="UP000033652"/>
    </source>
</evidence>
<proteinExistence type="predicted"/>
<comment type="caution">
    <text evidence="2">The sequence shown here is derived from an EMBL/GenBank/DDBJ whole genome shotgun (WGS) entry which is preliminary data.</text>
</comment>
<dbReference type="Gene3D" id="3.30.460.10">
    <property type="entry name" value="Beta Polymerase, domain 2"/>
    <property type="match status" value="1"/>
</dbReference>
<evidence type="ECO:0000256" key="1">
    <source>
        <dbReference type="ARBA" id="ARBA00023118"/>
    </source>
</evidence>
<reference evidence="2 3" key="1">
    <citation type="submission" date="2014-12" db="EMBL/GenBank/DDBJ databases">
        <title>Comparative genomics of the lactic acid bacteria isolated from the honey bee gut.</title>
        <authorList>
            <person name="Ellegaard K.M."/>
            <person name="Tamarit D."/>
            <person name="Javelind E."/>
            <person name="Olofsson T."/>
            <person name="Andersson S.G."/>
            <person name="Vasquez A."/>
        </authorList>
    </citation>
    <scope>NUCLEOTIDE SEQUENCE [LARGE SCALE GENOMIC DNA]</scope>
    <source>
        <strain evidence="2 3">Bma6</strain>
    </source>
</reference>
<dbReference type="EMBL" id="JXBX01000009">
    <property type="protein sequence ID" value="KJY53020.1"/>
    <property type="molecule type" value="Genomic_DNA"/>
</dbReference>
<evidence type="ECO:0000313" key="2">
    <source>
        <dbReference type="EMBL" id="KJY53020.1"/>
    </source>
</evidence>
<dbReference type="GO" id="GO:0051607">
    <property type="term" value="P:defense response to virus"/>
    <property type="evidence" value="ECO:0007669"/>
    <property type="project" value="UniProtKB-KW"/>
</dbReference>
<dbReference type="AlphaFoldDB" id="A0ABD4AC61"/>
<dbReference type="InterPro" id="IPR043519">
    <property type="entry name" value="NT_sf"/>
</dbReference>
<evidence type="ECO:0008006" key="4">
    <source>
        <dbReference type="Google" id="ProtNLM"/>
    </source>
</evidence>
<dbReference type="RefSeq" id="WP_045921114.1">
    <property type="nucleotide sequence ID" value="NZ_KQ033865.1"/>
</dbReference>
<dbReference type="SUPFAM" id="SSF81301">
    <property type="entry name" value="Nucleotidyltransferase"/>
    <property type="match status" value="1"/>
</dbReference>
<keyword evidence="1" id="KW-0051">Antiviral defense</keyword>
<dbReference type="Proteomes" id="UP000033652">
    <property type="component" value="Unassembled WGS sequence"/>
</dbReference>
<dbReference type="InterPro" id="IPR006116">
    <property type="entry name" value="NT_2-5OAS_ClassI-CCAase"/>
</dbReference>
<accession>A0ABD4AC61</accession>
<dbReference type="Pfam" id="PF18144">
    <property type="entry name" value="SMODS"/>
    <property type="match status" value="1"/>
</dbReference>
<name>A0ABD4AC61_9BIFI</name>
<sequence>MSLPVTRNNHSIDKNTIGVISDRYKMVTKAMNAEFYDSSSDTMHSLYVGSYGRGTAIDTSDLDIMVILPEDEYERYERYGNNGQSRLLQSVKEALKEPYPRSDIRADGQVVKINFSDGMRFEILPAFEQALYGRTTYIYPDSNMGGNWLPTNPKVEQVAMREKDADSNHLLVDTCRHMRYVHSTFFSSYILHGIVIDTFVYEALGSWHWPSPGTQGKPGGSYKYAKDMLDYWEHTSAACPVPLQAPGSNDQVEIESSNECLGKVLHKMADE</sequence>
<organism evidence="2 3">
    <name type="scientific">Bifidobacterium coryneforme</name>
    <dbReference type="NCBI Taxonomy" id="1687"/>
    <lineage>
        <taxon>Bacteria</taxon>
        <taxon>Bacillati</taxon>
        <taxon>Actinomycetota</taxon>
        <taxon>Actinomycetes</taxon>
        <taxon>Bifidobacteriales</taxon>
        <taxon>Bifidobacteriaceae</taxon>
        <taxon>Bifidobacterium</taxon>
    </lineage>
</organism>
<dbReference type="CDD" id="cd05400">
    <property type="entry name" value="NT_2-5OAS_ClassI-CCAase"/>
    <property type="match status" value="1"/>
</dbReference>
<protein>
    <recommendedName>
        <fullName evidence="4">Nucleotidyltransferase</fullName>
    </recommendedName>
</protein>